<reference evidence="5 6" key="1">
    <citation type="journal article" date="2023" name="Int. J. Syst. Evol. Microbiol.">
        <title>Streptococcus sciuri sp. nov., Staphylococcus marylandisciuri sp. nov. and Staphylococcus americanisciuri sp. nov., isolated from faeces of eastern grey squirrel (Sciurus carolinensis).</title>
        <authorList>
            <person name="Volokhov D.V."/>
            <person name="Zagorodnyaya T.A."/>
            <person name="Furtak V.A."/>
            <person name="Nattanmai G."/>
            <person name="Randall L."/>
            <person name="Jose S."/>
            <person name="Gao Y."/>
            <person name="Eisenberg T."/>
            <person name="Delmonte P."/>
            <person name="Blom J."/>
            <person name="Mitchell K.K."/>
        </authorList>
    </citation>
    <scope>NUCLEOTIDE SEQUENCE [LARGE SCALE GENOMIC DNA]</scope>
    <source>
        <strain evidence="5 6">SQ8-PEA</strain>
    </source>
</reference>
<comment type="caution">
    <text evidence="5">The sequence shown here is derived from an EMBL/GenBank/DDBJ whole genome shotgun (WGS) entry which is preliminary data.</text>
</comment>
<accession>A0ABT2QMZ1</accession>
<keyword evidence="6" id="KW-1185">Reference proteome</keyword>
<name>A0ABT2QMZ1_9STAP</name>
<sequence length="284" mass="32578">MEQLLSVNELSKCYPNSEFELRDISFEVNKGEAVAFIGKNGSGKSTTINTVVGNTLKDSGVIKFFGHEILEDDFDYKNDVGVVFDTMKLPKKLHVKHIERLLQDMFRNWDSKTFWSYIEEFELPKDQKVDKFSRGMSMKLSMAIALSHHSKLLLLDEATAGIDASGREQILEILEQLKEEGIGLIISSHIVEDLEYIADRLIFMRQGEIVMSIPKETLMNQYYIIETEEDKYSSVPRELVHADRYHRDKVQALVSGKAEIEGINFEPIHTIDEVTKILMRGEIK</sequence>
<gene>
    <name evidence="5" type="ORF">N9R04_01175</name>
</gene>
<keyword evidence="2" id="KW-0547">Nucleotide-binding</keyword>
<dbReference type="SUPFAM" id="SSF52540">
    <property type="entry name" value="P-loop containing nucleoside triphosphate hydrolases"/>
    <property type="match status" value="1"/>
</dbReference>
<evidence type="ECO:0000256" key="3">
    <source>
        <dbReference type="ARBA" id="ARBA00022840"/>
    </source>
</evidence>
<dbReference type="Pfam" id="PF00005">
    <property type="entry name" value="ABC_tran"/>
    <property type="match status" value="1"/>
</dbReference>
<organism evidence="5 6">
    <name type="scientific">Staphylococcus marylandisciuri</name>
    <dbReference type="NCBI Taxonomy" id="2981529"/>
    <lineage>
        <taxon>Bacteria</taxon>
        <taxon>Bacillati</taxon>
        <taxon>Bacillota</taxon>
        <taxon>Bacilli</taxon>
        <taxon>Bacillales</taxon>
        <taxon>Staphylococcaceae</taxon>
        <taxon>Staphylococcus</taxon>
    </lineage>
</organism>
<keyword evidence="1" id="KW-0813">Transport</keyword>
<evidence type="ECO:0000259" key="4">
    <source>
        <dbReference type="PROSITE" id="PS50893"/>
    </source>
</evidence>
<dbReference type="InterPro" id="IPR003439">
    <property type="entry name" value="ABC_transporter-like_ATP-bd"/>
</dbReference>
<dbReference type="SMART" id="SM00382">
    <property type="entry name" value="AAA"/>
    <property type="match status" value="1"/>
</dbReference>
<dbReference type="PANTHER" id="PTHR42939:SF3">
    <property type="entry name" value="ABC TRANSPORTER ATP-BINDING COMPONENT"/>
    <property type="match status" value="1"/>
</dbReference>
<evidence type="ECO:0000313" key="5">
    <source>
        <dbReference type="EMBL" id="MCU5745332.1"/>
    </source>
</evidence>
<evidence type="ECO:0000256" key="1">
    <source>
        <dbReference type="ARBA" id="ARBA00022448"/>
    </source>
</evidence>
<feature type="domain" description="ABC transporter" evidence="4">
    <location>
        <begin position="5"/>
        <end position="231"/>
    </location>
</feature>
<evidence type="ECO:0000256" key="2">
    <source>
        <dbReference type="ARBA" id="ARBA00022741"/>
    </source>
</evidence>
<dbReference type="PROSITE" id="PS50893">
    <property type="entry name" value="ABC_TRANSPORTER_2"/>
    <property type="match status" value="1"/>
</dbReference>
<dbReference type="EMBL" id="JAOPKZ010000002">
    <property type="protein sequence ID" value="MCU5745332.1"/>
    <property type="molecule type" value="Genomic_DNA"/>
</dbReference>
<dbReference type="RefSeq" id="WP_262853811.1">
    <property type="nucleotide sequence ID" value="NZ_JAOPKZ010000002.1"/>
</dbReference>
<dbReference type="Gene3D" id="3.40.50.300">
    <property type="entry name" value="P-loop containing nucleotide triphosphate hydrolases"/>
    <property type="match status" value="1"/>
</dbReference>
<dbReference type="InterPro" id="IPR027417">
    <property type="entry name" value="P-loop_NTPase"/>
</dbReference>
<keyword evidence="3 5" id="KW-0067">ATP-binding</keyword>
<dbReference type="PANTHER" id="PTHR42939">
    <property type="entry name" value="ABC TRANSPORTER ATP-BINDING PROTEIN ALBC-RELATED"/>
    <property type="match status" value="1"/>
</dbReference>
<proteinExistence type="predicted"/>
<dbReference type="GO" id="GO:0005524">
    <property type="term" value="F:ATP binding"/>
    <property type="evidence" value="ECO:0007669"/>
    <property type="project" value="UniProtKB-KW"/>
</dbReference>
<dbReference type="InterPro" id="IPR003593">
    <property type="entry name" value="AAA+_ATPase"/>
</dbReference>
<evidence type="ECO:0000313" key="6">
    <source>
        <dbReference type="Proteomes" id="UP001209553"/>
    </source>
</evidence>
<dbReference type="InterPro" id="IPR051782">
    <property type="entry name" value="ABC_Transporter_VariousFunc"/>
</dbReference>
<dbReference type="CDD" id="cd03230">
    <property type="entry name" value="ABC_DR_subfamily_A"/>
    <property type="match status" value="1"/>
</dbReference>
<dbReference type="Proteomes" id="UP001209553">
    <property type="component" value="Unassembled WGS sequence"/>
</dbReference>
<protein>
    <submittedName>
        <fullName evidence="5">ABC transporter ATP-binding protein</fullName>
    </submittedName>
</protein>